<dbReference type="Pfam" id="PF21027">
    <property type="entry name" value="Sde0182_C"/>
    <property type="match status" value="1"/>
</dbReference>
<feature type="domain" description="Cellulose-binding Sde182 nucleoside hydrolase-like" evidence="2">
    <location>
        <begin position="28"/>
        <end position="290"/>
    </location>
</feature>
<evidence type="ECO:0000259" key="3">
    <source>
        <dbReference type="Pfam" id="PF21027"/>
    </source>
</evidence>
<name>A0ABX0HCJ7_9BACT</name>
<gene>
    <name evidence="4" type="ORF">G9Q97_15430</name>
</gene>
<accession>A0ABX0HCJ7</accession>
<dbReference type="InterPro" id="IPR048527">
    <property type="entry name" value="Sde182_C"/>
</dbReference>
<feature type="domain" description="Cellulose-binding Sde182 C-terminal" evidence="3">
    <location>
        <begin position="366"/>
        <end position="446"/>
    </location>
</feature>
<evidence type="ECO:0000313" key="5">
    <source>
        <dbReference type="Proteomes" id="UP000649799"/>
    </source>
</evidence>
<dbReference type="Pfam" id="PF07632">
    <property type="entry name" value="Sde182_NH-like"/>
    <property type="match status" value="1"/>
</dbReference>
<dbReference type="RefSeq" id="WP_166148358.1">
    <property type="nucleotide sequence ID" value="NZ_JAANYN010000006.1"/>
</dbReference>
<evidence type="ECO:0000256" key="1">
    <source>
        <dbReference type="SAM" id="SignalP"/>
    </source>
</evidence>
<dbReference type="Gene3D" id="2.60.40.10">
    <property type="entry name" value="Immunoglobulins"/>
    <property type="match status" value="1"/>
</dbReference>
<dbReference type="InterPro" id="IPR011483">
    <property type="entry name" value="Sde182_NH-like"/>
</dbReference>
<organism evidence="4 5">
    <name type="scientific">Cyclobacterium plantarum</name>
    <dbReference type="NCBI Taxonomy" id="2716263"/>
    <lineage>
        <taxon>Bacteria</taxon>
        <taxon>Pseudomonadati</taxon>
        <taxon>Bacteroidota</taxon>
        <taxon>Cytophagia</taxon>
        <taxon>Cytophagales</taxon>
        <taxon>Cyclobacteriaceae</taxon>
        <taxon>Cyclobacterium</taxon>
    </lineage>
</organism>
<dbReference type="Gene3D" id="3.90.245.10">
    <property type="entry name" value="Ribonucleoside hydrolase-like"/>
    <property type="match status" value="1"/>
</dbReference>
<dbReference type="InterPro" id="IPR036452">
    <property type="entry name" value="Ribo_hydro-like"/>
</dbReference>
<dbReference type="InterPro" id="IPR013783">
    <property type="entry name" value="Ig-like_fold"/>
</dbReference>
<dbReference type="Proteomes" id="UP000649799">
    <property type="component" value="Unassembled WGS sequence"/>
</dbReference>
<dbReference type="EMBL" id="JAANYN010000006">
    <property type="protein sequence ID" value="NHE58202.1"/>
    <property type="molecule type" value="Genomic_DNA"/>
</dbReference>
<reference evidence="4 5" key="1">
    <citation type="submission" date="2020-03" db="EMBL/GenBank/DDBJ databases">
        <title>Cyclobacterium plantarum sp. nov., a marine bacterium isolated from a coastal-marine wetland.</title>
        <authorList>
            <person name="Sanchez-Porro C."/>
            <person name="Ventosa A."/>
            <person name="Amoozegar M."/>
        </authorList>
    </citation>
    <scope>NUCLEOTIDE SEQUENCE [LARGE SCALE GENOMIC DNA]</scope>
    <source>
        <strain evidence="4 5">GBPx2</strain>
    </source>
</reference>
<sequence>MRITKNLFYGLLLGCLYLSSAVARQKPKVVLLTDIGGDTDDEQSLVRFLYYADHFDIKALCASSRLGHGQDIMPELIRGHLMAYREIYPNLLAHSQEFPHPDSLLSVVRKGQGNSDDFGEGFDTEASEAIIQVVDATDDLVHIPVWGGLRELAQALWRISQTRSAEEVDDFCRKIQVHAIGDQDGHREYLLREFKQLNFIANGFAWQGFTGVRELSAFRGMYMTGQQHMQNGDWIRANIHGNGPLSERYQLHGHGTNGMKEGDSPSFLGLIRNGLNVPERPEWGGWGGRYRLLKGKLLIDAPDYLQGTLNERHSVARWRTAFQSDFMARVKWAHLPYAEANHNPVAVVNGHLGPDPLYISAKPGDQIRLDAGDSTDPDGQQLDFFWWVYEEIYRPAKQLHLHVEDRGGAVSFEMPVVASGQSIHLIVEVKDSGLPTMSSYKRIILNPNP</sequence>
<feature type="signal peptide" evidence="1">
    <location>
        <begin position="1"/>
        <end position="23"/>
    </location>
</feature>
<evidence type="ECO:0000313" key="4">
    <source>
        <dbReference type="EMBL" id="NHE58202.1"/>
    </source>
</evidence>
<comment type="caution">
    <text evidence="4">The sequence shown here is derived from an EMBL/GenBank/DDBJ whole genome shotgun (WGS) entry which is preliminary data.</text>
</comment>
<proteinExistence type="predicted"/>
<protein>
    <submittedName>
        <fullName evidence="4">DUF1593 domain-containing protein</fullName>
    </submittedName>
</protein>
<keyword evidence="5" id="KW-1185">Reference proteome</keyword>
<keyword evidence="1" id="KW-0732">Signal</keyword>
<feature type="chain" id="PRO_5047386059" evidence="1">
    <location>
        <begin position="24"/>
        <end position="449"/>
    </location>
</feature>
<evidence type="ECO:0000259" key="2">
    <source>
        <dbReference type="Pfam" id="PF07632"/>
    </source>
</evidence>